<dbReference type="AlphaFoldDB" id="A0A5M9MT72"/>
<evidence type="ECO:0000313" key="2">
    <source>
        <dbReference type="Proteomes" id="UP000324241"/>
    </source>
</evidence>
<dbReference type="OrthoDB" id="10251508at2759"/>
<dbReference type="GeneID" id="54327161"/>
<dbReference type="Proteomes" id="UP000324241">
    <property type="component" value="Unassembled WGS sequence"/>
</dbReference>
<name>A0A5M9MT72_9EURO</name>
<accession>A0A5M9MT72</accession>
<gene>
    <name evidence="1" type="ORF">ATNIH1004_004459</name>
</gene>
<organism evidence="1 2">
    <name type="scientific">Aspergillus tanneri</name>
    <dbReference type="NCBI Taxonomy" id="1220188"/>
    <lineage>
        <taxon>Eukaryota</taxon>
        <taxon>Fungi</taxon>
        <taxon>Dikarya</taxon>
        <taxon>Ascomycota</taxon>
        <taxon>Pezizomycotina</taxon>
        <taxon>Eurotiomycetes</taxon>
        <taxon>Eurotiomycetidae</taxon>
        <taxon>Eurotiales</taxon>
        <taxon>Aspergillaceae</taxon>
        <taxon>Aspergillus</taxon>
        <taxon>Aspergillus subgen. Circumdati</taxon>
    </lineage>
</organism>
<reference evidence="1 2" key="1">
    <citation type="submission" date="2019-08" db="EMBL/GenBank/DDBJ databases">
        <title>The genome sequence of a newly discovered highly antifungal drug resistant Aspergillus species, Aspergillus tanneri NIH 1004.</title>
        <authorList>
            <person name="Mounaud S."/>
            <person name="Singh I."/>
            <person name="Joardar V."/>
            <person name="Pakala S."/>
            <person name="Pakala S."/>
            <person name="Venepally P."/>
            <person name="Chung J.K."/>
            <person name="Losada L."/>
            <person name="Nierman W.C."/>
        </authorList>
    </citation>
    <scope>NUCLEOTIDE SEQUENCE [LARGE SCALE GENOMIC DNA]</scope>
    <source>
        <strain evidence="1 2">NIH1004</strain>
    </source>
</reference>
<dbReference type="RefSeq" id="XP_033427935.1">
    <property type="nucleotide sequence ID" value="XM_033569129.1"/>
</dbReference>
<evidence type="ECO:0000313" key="1">
    <source>
        <dbReference type="EMBL" id="KAA8648574.1"/>
    </source>
</evidence>
<dbReference type="EMBL" id="QUQM01000003">
    <property type="protein sequence ID" value="KAA8648574.1"/>
    <property type="molecule type" value="Genomic_DNA"/>
</dbReference>
<sequence length="134" mass="15005">MTMTMIRLDIANQYGLSARYQRTIDLTSDGFPHNLIQHSIMLIHIISLRIAGAVGSDALVSDRREGDGGSERKLRGDPALPRRLDKFTDVDAVVQGATSLMRNIGRMEENIPPPLDVRRNQIMVLEKKVEIVIL</sequence>
<protein>
    <submittedName>
        <fullName evidence="1">Uncharacterized protein</fullName>
    </submittedName>
</protein>
<comment type="caution">
    <text evidence="1">The sequence shown here is derived from an EMBL/GenBank/DDBJ whole genome shotgun (WGS) entry which is preliminary data.</text>
</comment>
<proteinExistence type="predicted"/>